<gene>
    <name evidence="6" type="primary">minC</name>
    <name evidence="9" type="ORF">SRAA_2203</name>
</gene>
<dbReference type="HAMAP" id="MF_00267">
    <property type="entry name" value="MinC"/>
    <property type="match status" value="1"/>
</dbReference>
<name>A0A060NK54_9BURK</name>
<dbReference type="Pfam" id="PF03775">
    <property type="entry name" value="MinC_C"/>
    <property type="match status" value="1"/>
</dbReference>
<keyword evidence="2 6" id="KW-0132">Cell division</keyword>
<dbReference type="RefSeq" id="WP_045532747.1">
    <property type="nucleotide sequence ID" value="NZ_AP014568.1"/>
</dbReference>
<dbReference type="OrthoDB" id="9794530at2"/>
<dbReference type="AlphaFoldDB" id="A0A060NK54"/>
<dbReference type="PANTHER" id="PTHR34108">
    <property type="entry name" value="SEPTUM SITE-DETERMINING PROTEIN MINC"/>
    <property type="match status" value="1"/>
</dbReference>
<dbReference type="GO" id="GO:1901891">
    <property type="term" value="P:regulation of cell septum assembly"/>
    <property type="evidence" value="ECO:0007669"/>
    <property type="project" value="InterPro"/>
</dbReference>
<comment type="subunit">
    <text evidence="6">Interacts with MinD and FtsZ.</text>
</comment>
<dbReference type="PANTHER" id="PTHR34108:SF1">
    <property type="entry name" value="SEPTUM SITE-DETERMINING PROTEIN MINC"/>
    <property type="match status" value="1"/>
</dbReference>
<keyword evidence="3 6" id="KW-0717">Septation</keyword>
<dbReference type="SUPFAM" id="SSF63848">
    <property type="entry name" value="Cell-division inhibitor MinC, C-terminal domain"/>
    <property type="match status" value="1"/>
</dbReference>
<evidence type="ECO:0000313" key="9">
    <source>
        <dbReference type="EMBL" id="BAO82057.1"/>
    </source>
</evidence>
<dbReference type="EMBL" id="AP014568">
    <property type="protein sequence ID" value="BAO82057.1"/>
    <property type="molecule type" value="Genomic_DNA"/>
</dbReference>
<dbReference type="KEGG" id="cbaa:SRAA_2203"/>
<evidence type="ECO:0000259" key="7">
    <source>
        <dbReference type="Pfam" id="PF03775"/>
    </source>
</evidence>
<evidence type="ECO:0000256" key="4">
    <source>
        <dbReference type="ARBA" id="ARBA00023306"/>
    </source>
</evidence>
<feature type="domain" description="Septum formation inhibitor MinC N-terminal" evidence="8">
    <location>
        <begin position="11"/>
        <end position="83"/>
    </location>
</feature>
<protein>
    <recommendedName>
        <fullName evidence="6">Probable septum site-determining protein MinC</fullName>
    </recommendedName>
</protein>
<dbReference type="Gene3D" id="2.160.20.70">
    <property type="match status" value="1"/>
</dbReference>
<dbReference type="GO" id="GO:0051302">
    <property type="term" value="P:regulation of cell division"/>
    <property type="evidence" value="ECO:0007669"/>
    <property type="project" value="InterPro"/>
</dbReference>
<dbReference type="InterPro" id="IPR005526">
    <property type="entry name" value="Septum_form_inhib_MinC_C"/>
</dbReference>
<dbReference type="STRING" id="1458425.SRAA_2203"/>
<dbReference type="GO" id="GO:0000917">
    <property type="term" value="P:division septum assembly"/>
    <property type="evidence" value="ECO:0007669"/>
    <property type="project" value="UniProtKB-KW"/>
</dbReference>
<dbReference type="InterPro" id="IPR016098">
    <property type="entry name" value="CAP/MinC_C"/>
</dbReference>
<keyword evidence="4 6" id="KW-0131">Cell cycle</keyword>
<keyword evidence="10" id="KW-1185">Reference proteome</keyword>
<evidence type="ECO:0000256" key="3">
    <source>
        <dbReference type="ARBA" id="ARBA00023210"/>
    </source>
</evidence>
<dbReference type="GO" id="GO:0000902">
    <property type="term" value="P:cell morphogenesis"/>
    <property type="evidence" value="ECO:0007669"/>
    <property type="project" value="InterPro"/>
</dbReference>
<reference evidence="9 10" key="1">
    <citation type="journal article" date="2014" name="Nat. Commun.">
        <title>Physiological and genomic features of highly alkaliphilic hydrogen-utilizing Betaproteobacteria from a continental serpentinizing site.</title>
        <authorList>
            <person name="Suzuki S."/>
            <person name="Kuenen J.G."/>
            <person name="Schipper K."/>
            <person name="van der Velde S."/>
            <person name="Ishii S."/>
            <person name="Wu A."/>
            <person name="Sorokin D.Y."/>
            <person name="Tenney A."/>
            <person name="Meng X.Y."/>
            <person name="Morrill P.L."/>
            <person name="Kamagata Y."/>
            <person name="Muyzer G."/>
            <person name="Nealson K.H."/>
        </authorList>
    </citation>
    <scope>NUCLEOTIDE SEQUENCE [LARGE SCALE GENOMIC DNA]</scope>
    <source>
        <strain evidence="9 10">A1</strain>
    </source>
</reference>
<dbReference type="Proteomes" id="UP000067461">
    <property type="component" value="Chromosome"/>
</dbReference>
<evidence type="ECO:0000256" key="2">
    <source>
        <dbReference type="ARBA" id="ARBA00022618"/>
    </source>
</evidence>
<evidence type="ECO:0000259" key="8">
    <source>
        <dbReference type="Pfam" id="PF05209"/>
    </source>
</evidence>
<evidence type="ECO:0000256" key="6">
    <source>
        <dbReference type="HAMAP-Rule" id="MF_00267"/>
    </source>
</evidence>
<dbReference type="InterPro" id="IPR013033">
    <property type="entry name" value="MinC"/>
</dbReference>
<dbReference type="Pfam" id="PF05209">
    <property type="entry name" value="MinC_N"/>
    <property type="match status" value="1"/>
</dbReference>
<proteinExistence type="inferred from homology"/>
<dbReference type="InterPro" id="IPR036145">
    <property type="entry name" value="MinC_C_sf"/>
</dbReference>
<comment type="similarity">
    <text evidence="1 6">Belongs to the MinC family.</text>
</comment>
<evidence type="ECO:0000256" key="5">
    <source>
        <dbReference type="ARBA" id="ARBA00025606"/>
    </source>
</evidence>
<dbReference type="NCBIfam" id="TIGR01222">
    <property type="entry name" value="minC"/>
    <property type="match status" value="1"/>
</dbReference>
<comment type="function">
    <text evidence="5 6">Cell division inhibitor that blocks the formation of polar Z ring septums. Rapidly oscillates between the poles of the cell to destabilize FtsZ filaments that have formed before they mature into polar Z rings. Prevents FtsZ polymerization.</text>
</comment>
<organism evidence="9 10">
    <name type="scientific">Serpentinimonas raichei</name>
    <dbReference type="NCBI Taxonomy" id="1458425"/>
    <lineage>
        <taxon>Bacteria</taxon>
        <taxon>Pseudomonadati</taxon>
        <taxon>Pseudomonadota</taxon>
        <taxon>Betaproteobacteria</taxon>
        <taxon>Burkholderiales</taxon>
        <taxon>Comamonadaceae</taxon>
        <taxon>Serpentinimonas</taxon>
    </lineage>
</organism>
<sequence>MPAASDPSTSFELKSTQWPLLALALRSADTQQLAHDWQQRYGDAEGFFEQDALLLDFSAIETVDQACDLPALLKLLRNANLQPLAYRGGSNALRLQAAAAGLARADDAIDTVQNRVPSKAQPPAASPVSAPADLSHAGALLIDRPLRSGQQVYARGRDLILMAMVNPGAEVVADGHIHVYAPLRGKAIAGARGDENARIFTSCLEAELLSIAGTYRTSEVPLPQSVQGKPAMVRLQRNGQGERLLIEPIA</sequence>
<feature type="domain" description="Septum formation inhibitor MinC C-terminal" evidence="7">
    <location>
        <begin position="142"/>
        <end position="238"/>
    </location>
</feature>
<dbReference type="HOGENOM" id="CLU_067812_0_0_4"/>
<evidence type="ECO:0000256" key="1">
    <source>
        <dbReference type="ARBA" id="ARBA00006291"/>
    </source>
</evidence>
<dbReference type="Gene3D" id="3.30.70.260">
    <property type="match status" value="1"/>
</dbReference>
<accession>A0A060NK54</accession>
<dbReference type="InterPro" id="IPR007874">
    <property type="entry name" value="MinC_N"/>
</dbReference>
<evidence type="ECO:0000313" key="10">
    <source>
        <dbReference type="Proteomes" id="UP000067461"/>
    </source>
</evidence>